<sequence length="143" mass="16219">MARVQLELPEQFIYKTSMQIRYTDLNTGGHVGNDQMISLISSARYSFFQHLQVNLENIDNHRIVVTDLVTSYRAESFAEEVLHFELGFMDFNAYGGDIIFRVTKTDKTLVTLAKTGFVFINQAGKVSPIPQGFINLLPDNVKP</sequence>
<evidence type="ECO:0000313" key="1">
    <source>
        <dbReference type="EMBL" id="NHO64071.1"/>
    </source>
</evidence>
<proteinExistence type="predicted"/>
<dbReference type="InterPro" id="IPR029069">
    <property type="entry name" value="HotDog_dom_sf"/>
</dbReference>
<protein>
    <submittedName>
        <fullName evidence="1">Thioesterase</fullName>
    </submittedName>
</protein>
<dbReference type="Pfam" id="PF13279">
    <property type="entry name" value="4HBT_2"/>
    <property type="match status" value="1"/>
</dbReference>
<keyword evidence="2" id="KW-1185">Reference proteome</keyword>
<accession>A0A9E5MG04</accession>
<evidence type="ECO:0000313" key="2">
    <source>
        <dbReference type="Proteomes" id="UP000787472"/>
    </source>
</evidence>
<reference evidence="1" key="1">
    <citation type="submission" date="2020-03" db="EMBL/GenBank/DDBJ databases">
        <authorList>
            <person name="Guo F."/>
        </authorList>
    </citation>
    <scope>NUCLEOTIDE SEQUENCE</scope>
    <source>
        <strain evidence="1">JCM 30134</strain>
    </source>
</reference>
<organism evidence="1 2">
    <name type="scientific">Pseudomaricurvus hydrocarbonicus</name>
    <dbReference type="NCBI Taxonomy" id="1470433"/>
    <lineage>
        <taxon>Bacteria</taxon>
        <taxon>Pseudomonadati</taxon>
        <taxon>Pseudomonadota</taxon>
        <taxon>Gammaproteobacteria</taxon>
        <taxon>Cellvibrionales</taxon>
        <taxon>Cellvibrionaceae</taxon>
        <taxon>Pseudomaricurvus</taxon>
    </lineage>
</organism>
<comment type="caution">
    <text evidence="1">The sequence shown here is derived from an EMBL/GenBank/DDBJ whole genome shotgun (WGS) entry which is preliminary data.</text>
</comment>
<dbReference type="EMBL" id="JAAONZ010000001">
    <property type="protein sequence ID" value="NHO64071.1"/>
    <property type="molecule type" value="Genomic_DNA"/>
</dbReference>
<dbReference type="Gene3D" id="3.10.129.10">
    <property type="entry name" value="Hotdog Thioesterase"/>
    <property type="match status" value="1"/>
</dbReference>
<dbReference type="SUPFAM" id="SSF54637">
    <property type="entry name" value="Thioesterase/thiol ester dehydrase-isomerase"/>
    <property type="match status" value="1"/>
</dbReference>
<dbReference type="Proteomes" id="UP000787472">
    <property type="component" value="Unassembled WGS sequence"/>
</dbReference>
<name>A0A9E5MG04_9GAMM</name>
<dbReference type="CDD" id="cd00586">
    <property type="entry name" value="4HBT"/>
    <property type="match status" value="1"/>
</dbReference>
<dbReference type="RefSeq" id="WP_167180733.1">
    <property type="nucleotide sequence ID" value="NZ_JAAONZ010000001.1"/>
</dbReference>
<dbReference type="AlphaFoldDB" id="A0A9E5MG04"/>
<gene>
    <name evidence="1" type="ORF">G8770_00740</name>
</gene>